<dbReference type="SUPFAM" id="SSF56935">
    <property type="entry name" value="Porins"/>
    <property type="match status" value="1"/>
</dbReference>
<evidence type="ECO:0000256" key="6">
    <source>
        <dbReference type="ARBA" id="ARBA00023136"/>
    </source>
</evidence>
<keyword evidence="4" id="KW-0812">Transmembrane</keyword>
<evidence type="ECO:0000259" key="10">
    <source>
        <dbReference type="Pfam" id="PF07715"/>
    </source>
</evidence>
<dbReference type="InterPro" id="IPR037066">
    <property type="entry name" value="Plug_dom_sf"/>
</dbReference>
<dbReference type="InterPro" id="IPR039426">
    <property type="entry name" value="TonB-dep_rcpt-like"/>
</dbReference>
<name>A0A2S9Y859_9BACT</name>
<dbReference type="InterPro" id="IPR000531">
    <property type="entry name" value="Beta-barrel_TonB"/>
</dbReference>
<evidence type="ECO:0000256" key="8">
    <source>
        <dbReference type="RuleBase" id="RU003357"/>
    </source>
</evidence>
<reference evidence="11 12" key="1">
    <citation type="submission" date="2018-03" db="EMBL/GenBank/DDBJ databases">
        <title>Draft Genome Sequences of the Obligatory Marine Myxobacteria Enhygromyxa salina SWB007.</title>
        <authorList>
            <person name="Poehlein A."/>
            <person name="Moghaddam J.A."/>
            <person name="Harms H."/>
            <person name="Alanjari M."/>
            <person name="Koenig G.M."/>
            <person name="Daniel R."/>
            <person name="Schaeberle T.F."/>
        </authorList>
    </citation>
    <scope>NUCLEOTIDE SEQUENCE [LARGE SCALE GENOMIC DNA]</scope>
    <source>
        <strain evidence="11 12">SWB007</strain>
    </source>
</reference>
<sequence>MIPPLLLATLVLAPPVNDSSPRAACTLTWEAVVLDADTDEGIPGAQLVLQPAGGKSPSFVRSERDGRVEVTGLCPGTMRVRVSKAEHASLALEVAVEVPQRQADVEPTIIELEGLHDHHSAHVIVIHDESPTNVAASESLAGAELARARGQGLADTLSNMSGVTTLRGPAGGMGKPIIRGQFGRRNAIVVDGVRHEGQEWGLDHAPEVDPYAAGRITVIKGAGTIRFGPDAVGGVVLLEGLPLPRRPGLSGEVSSVGFSNPLGGGGAARIDWAPARGRGFAMRVEGNLARHRAAMTPTYALDNTGASTWNAGTRLGYASELADVEVGYHLMRSRLGICTCLRVSSPDEFQLSIDRRGPVNLDLYTADFTLDRPRQEIWHHVAFAHARVMLAQAGELHVTYAFQFDDRQEFDIVRGDIQGPQLRFGLATHSADLRFEHSAVHMGTWALVGTLGASASQQRNEFESASSLIPDYRQWSWGIYDVERFVHERVELEIGARYDGLHRLALLSERDYLGQDAGGRLDPSRCDRASAGDGGRCTHQFHTPSLSLGVLGRPIRRVPEFSWRTQLDSSARIPAIDEQFMNGAAPSFPILGFGDAKIGVERSWGGETSLQYDGDWLFVEAAAYATYIDDYIYFVPQPQTGQCAPLTCTTRGPFPVFAFVPTDALFGGGEVRFDLTAPRLPFGLSGSAAWVRALDLDSRSYLAFVPADRYALAGRYFWPDTKVSSRGYLELNGTVVARQTRVDPELDFAPAPPAYVLLGAGAGVEFAAAQQLVHVSVVGTNLLNQRYREYNSLLRYFADEPGWGLQLRVSVDFDVPRARGAAV</sequence>
<proteinExistence type="inferred from homology"/>
<evidence type="ECO:0000256" key="4">
    <source>
        <dbReference type="ARBA" id="ARBA00022692"/>
    </source>
</evidence>
<keyword evidence="6 8" id="KW-0472">Membrane</keyword>
<evidence type="ECO:0000256" key="2">
    <source>
        <dbReference type="ARBA" id="ARBA00022448"/>
    </source>
</evidence>
<evidence type="ECO:0000313" key="11">
    <source>
        <dbReference type="EMBL" id="PRQ01285.1"/>
    </source>
</evidence>
<dbReference type="InterPro" id="IPR036942">
    <property type="entry name" value="Beta-barrel_TonB_sf"/>
</dbReference>
<dbReference type="Pfam" id="PF07715">
    <property type="entry name" value="Plug"/>
    <property type="match status" value="1"/>
</dbReference>
<evidence type="ECO:0000259" key="9">
    <source>
        <dbReference type="Pfam" id="PF00593"/>
    </source>
</evidence>
<dbReference type="Gene3D" id="2.170.130.10">
    <property type="entry name" value="TonB-dependent receptor, plug domain"/>
    <property type="match status" value="1"/>
</dbReference>
<feature type="domain" description="TonB-dependent receptor-like beta-barrel" evidence="9">
    <location>
        <begin position="360"/>
        <end position="770"/>
    </location>
</feature>
<keyword evidence="5 8" id="KW-0798">TonB box</keyword>
<evidence type="ECO:0000313" key="12">
    <source>
        <dbReference type="Proteomes" id="UP000238823"/>
    </source>
</evidence>
<dbReference type="InterPro" id="IPR012910">
    <property type="entry name" value="Plug_dom"/>
</dbReference>
<organism evidence="11 12">
    <name type="scientific">Enhygromyxa salina</name>
    <dbReference type="NCBI Taxonomy" id="215803"/>
    <lineage>
        <taxon>Bacteria</taxon>
        <taxon>Pseudomonadati</taxon>
        <taxon>Myxococcota</taxon>
        <taxon>Polyangia</taxon>
        <taxon>Nannocystales</taxon>
        <taxon>Nannocystaceae</taxon>
        <taxon>Enhygromyxa</taxon>
    </lineage>
</organism>
<dbReference type="PANTHER" id="PTHR30069:SF40">
    <property type="entry name" value="TONB-DEPENDENT RECEPTOR NMB0964-RELATED"/>
    <property type="match status" value="1"/>
</dbReference>
<feature type="domain" description="TonB-dependent receptor plug" evidence="10">
    <location>
        <begin position="137"/>
        <end position="235"/>
    </location>
</feature>
<dbReference type="GO" id="GO:0044718">
    <property type="term" value="P:siderophore transmembrane transport"/>
    <property type="evidence" value="ECO:0007669"/>
    <property type="project" value="TreeGrafter"/>
</dbReference>
<evidence type="ECO:0000256" key="5">
    <source>
        <dbReference type="ARBA" id="ARBA00023077"/>
    </source>
</evidence>
<keyword evidence="7" id="KW-0998">Cell outer membrane</keyword>
<evidence type="ECO:0000256" key="7">
    <source>
        <dbReference type="ARBA" id="ARBA00023237"/>
    </source>
</evidence>
<dbReference type="PANTHER" id="PTHR30069">
    <property type="entry name" value="TONB-DEPENDENT OUTER MEMBRANE RECEPTOR"/>
    <property type="match status" value="1"/>
</dbReference>
<comment type="subcellular location">
    <subcellularLocation>
        <location evidence="1">Cell outer membrane</location>
        <topology evidence="1">Multi-pass membrane protein</topology>
    </subcellularLocation>
</comment>
<evidence type="ECO:0000256" key="1">
    <source>
        <dbReference type="ARBA" id="ARBA00004571"/>
    </source>
</evidence>
<dbReference type="Pfam" id="PF00593">
    <property type="entry name" value="TonB_dep_Rec_b-barrel"/>
    <property type="match status" value="1"/>
</dbReference>
<dbReference type="AlphaFoldDB" id="A0A2S9Y859"/>
<keyword evidence="11" id="KW-0675">Receptor</keyword>
<dbReference type="Proteomes" id="UP000238823">
    <property type="component" value="Unassembled WGS sequence"/>
</dbReference>
<dbReference type="GO" id="GO:0009279">
    <property type="term" value="C:cell outer membrane"/>
    <property type="evidence" value="ECO:0007669"/>
    <property type="project" value="UniProtKB-SubCell"/>
</dbReference>
<dbReference type="EMBL" id="PVNL01000117">
    <property type="protein sequence ID" value="PRQ01285.1"/>
    <property type="molecule type" value="Genomic_DNA"/>
</dbReference>
<comment type="caution">
    <text evidence="11">The sequence shown here is derived from an EMBL/GenBank/DDBJ whole genome shotgun (WGS) entry which is preliminary data.</text>
</comment>
<comment type="similarity">
    <text evidence="8">Belongs to the TonB-dependent receptor family.</text>
</comment>
<keyword evidence="2" id="KW-0813">Transport</keyword>
<gene>
    <name evidence="11" type="ORF">ENSA7_58900</name>
</gene>
<dbReference type="GO" id="GO:0015344">
    <property type="term" value="F:siderophore uptake transmembrane transporter activity"/>
    <property type="evidence" value="ECO:0007669"/>
    <property type="project" value="TreeGrafter"/>
</dbReference>
<dbReference type="Gene3D" id="2.40.170.20">
    <property type="entry name" value="TonB-dependent receptor, beta-barrel domain"/>
    <property type="match status" value="1"/>
</dbReference>
<evidence type="ECO:0000256" key="3">
    <source>
        <dbReference type="ARBA" id="ARBA00022452"/>
    </source>
</evidence>
<protein>
    <submittedName>
        <fullName evidence="11">Putative TonB-dependent receptor</fullName>
    </submittedName>
</protein>
<dbReference type="OrthoDB" id="9795928at2"/>
<keyword evidence="3" id="KW-1134">Transmembrane beta strand</keyword>
<accession>A0A2S9Y859</accession>